<dbReference type="GeneID" id="36346698"/>
<dbReference type="KEGG" id="egl:EGR_10983"/>
<dbReference type="AlphaFoldDB" id="W6TZK0"/>
<evidence type="ECO:0000313" key="2">
    <source>
        <dbReference type="Proteomes" id="UP000019149"/>
    </source>
</evidence>
<dbReference type="EMBL" id="APAU02000319">
    <property type="protein sequence ID" value="EUB54158.1"/>
    <property type="molecule type" value="Genomic_DNA"/>
</dbReference>
<protein>
    <submittedName>
        <fullName evidence="1">Uncharacterized protein</fullName>
    </submittedName>
</protein>
<name>W6TZK0_ECHGR</name>
<dbReference type="CTD" id="36346698"/>
<dbReference type="OrthoDB" id="10266825at2759"/>
<sequence length="103" mass="11250">MHRVEPINSPICGLLHTHANQLNVEWVAPDSLHATPFGYDIVPDRVLASGDTSLRLGIITYVTIPVAHTNHDVLLTSTIDSIRPTMEYDGRVYVGEGSGLSRS</sequence>
<comment type="caution">
    <text evidence="1">The sequence shown here is derived from an EMBL/GenBank/DDBJ whole genome shotgun (WGS) entry which is preliminary data.</text>
</comment>
<gene>
    <name evidence="1" type="ORF">EGR_10983</name>
</gene>
<proteinExistence type="predicted"/>
<organism evidence="1 2">
    <name type="scientific">Echinococcus granulosus</name>
    <name type="common">Hydatid tapeworm</name>
    <dbReference type="NCBI Taxonomy" id="6210"/>
    <lineage>
        <taxon>Eukaryota</taxon>
        <taxon>Metazoa</taxon>
        <taxon>Spiralia</taxon>
        <taxon>Lophotrochozoa</taxon>
        <taxon>Platyhelminthes</taxon>
        <taxon>Cestoda</taxon>
        <taxon>Eucestoda</taxon>
        <taxon>Cyclophyllidea</taxon>
        <taxon>Taeniidae</taxon>
        <taxon>Echinococcus</taxon>
        <taxon>Echinococcus granulosus group</taxon>
    </lineage>
</organism>
<reference evidence="1 2" key="1">
    <citation type="journal article" date="2013" name="Nat. Genet.">
        <title>The genome of the hydatid tapeworm Echinococcus granulosus.</title>
        <authorList>
            <person name="Zheng H."/>
            <person name="Zhang W."/>
            <person name="Zhang L."/>
            <person name="Zhang Z."/>
            <person name="Li J."/>
            <person name="Lu G."/>
            <person name="Zhu Y."/>
            <person name="Wang Y."/>
            <person name="Huang Y."/>
            <person name="Liu J."/>
            <person name="Kang H."/>
            <person name="Chen J."/>
            <person name="Wang L."/>
            <person name="Chen A."/>
            <person name="Yu S."/>
            <person name="Gao Z."/>
            <person name="Jin L."/>
            <person name="Gu W."/>
            <person name="Wang Z."/>
            <person name="Zhao L."/>
            <person name="Shi B."/>
            <person name="Wen H."/>
            <person name="Lin R."/>
            <person name="Jones M.K."/>
            <person name="Brejova B."/>
            <person name="Vinar T."/>
            <person name="Zhao G."/>
            <person name="McManus D.P."/>
            <person name="Chen Z."/>
            <person name="Zhou Y."/>
            <person name="Wang S."/>
        </authorList>
    </citation>
    <scope>NUCLEOTIDE SEQUENCE [LARGE SCALE GENOMIC DNA]</scope>
</reference>
<accession>W6TZK0</accession>
<evidence type="ECO:0000313" key="1">
    <source>
        <dbReference type="EMBL" id="EUB54158.1"/>
    </source>
</evidence>
<dbReference type="RefSeq" id="XP_024345354.1">
    <property type="nucleotide sequence ID" value="XM_024500232.1"/>
</dbReference>
<dbReference type="Proteomes" id="UP000019149">
    <property type="component" value="Unassembled WGS sequence"/>
</dbReference>
<keyword evidence="2" id="KW-1185">Reference proteome</keyword>